<comment type="caution">
    <text evidence="7">The sequence shown here is derived from an EMBL/GenBank/DDBJ whole genome shotgun (WGS) entry which is preliminary data.</text>
</comment>
<dbReference type="InterPro" id="IPR043428">
    <property type="entry name" value="LivM-like"/>
</dbReference>
<dbReference type="InterPro" id="IPR001851">
    <property type="entry name" value="ABC_transp_permease"/>
</dbReference>
<evidence type="ECO:0000256" key="1">
    <source>
        <dbReference type="ARBA" id="ARBA00004651"/>
    </source>
</evidence>
<keyword evidence="2" id="KW-1003">Cell membrane</keyword>
<keyword evidence="5 6" id="KW-0472">Membrane</keyword>
<dbReference type="RefSeq" id="WP_150722237.1">
    <property type="nucleotide sequence ID" value="NZ_CABPRV010000008.1"/>
</dbReference>
<evidence type="ECO:0000313" key="8">
    <source>
        <dbReference type="Proteomes" id="UP000366065"/>
    </source>
</evidence>
<evidence type="ECO:0000256" key="6">
    <source>
        <dbReference type="SAM" id="Phobius"/>
    </source>
</evidence>
<evidence type="ECO:0000256" key="4">
    <source>
        <dbReference type="ARBA" id="ARBA00022989"/>
    </source>
</evidence>
<feature type="transmembrane region" description="Helical" evidence="6">
    <location>
        <begin position="156"/>
        <end position="178"/>
    </location>
</feature>
<feature type="transmembrane region" description="Helical" evidence="6">
    <location>
        <begin position="113"/>
        <end position="136"/>
    </location>
</feature>
<accession>A0ABY6W572</accession>
<dbReference type="PANTHER" id="PTHR30482:SF18">
    <property type="entry name" value="BRANCHED AMINO ACID TRANSPORT SYSTEM PERMEASE"/>
    <property type="match status" value="1"/>
</dbReference>
<organism evidence="7 8">
    <name type="scientific">Pandoraea capi</name>
    <dbReference type="NCBI Taxonomy" id="2508286"/>
    <lineage>
        <taxon>Bacteria</taxon>
        <taxon>Pseudomonadati</taxon>
        <taxon>Pseudomonadota</taxon>
        <taxon>Betaproteobacteria</taxon>
        <taxon>Burkholderiales</taxon>
        <taxon>Burkholderiaceae</taxon>
        <taxon>Pandoraea</taxon>
    </lineage>
</organism>
<protein>
    <submittedName>
        <fullName evidence="7">Amino acid ABC transporter</fullName>
    </submittedName>
</protein>
<dbReference type="CDD" id="cd06581">
    <property type="entry name" value="TM_PBP1_LivM_like"/>
    <property type="match status" value="1"/>
</dbReference>
<keyword evidence="3 6" id="KW-0812">Transmembrane</keyword>
<sequence length="312" mass="32467">MKNHLFARSVWLGIVVLAVLPWLLPNAFMLDVAIRILFAGMIAVGLNLLMGFAGQISIGHAAFVAMGGYASGILTTTYNLPPSAALVCGAVGTGIVAWIIARPMLRLRGHSLTMATLGLGIIVNLVLINEGALTGGPDGMAVGPFGIGSLTLETPMAWYVAAAVLLVIVVVLSLNLYISPAGRALRALHGTEVAARVMGVDATAFKARVFVLSAVIASLAGGLLAHYTGFITPQLASFMSSVQLATIVVVGGMASTFGVVLGAALIVLLPQLFGGLQEYELILFGLVLMVTMIFLPRGIVPTLANRFMRGRS</sequence>
<dbReference type="Pfam" id="PF02653">
    <property type="entry name" value="BPD_transp_2"/>
    <property type="match status" value="1"/>
</dbReference>
<dbReference type="EMBL" id="CABPRV010000008">
    <property type="protein sequence ID" value="VVE26776.1"/>
    <property type="molecule type" value="Genomic_DNA"/>
</dbReference>
<feature type="transmembrane region" description="Helical" evidence="6">
    <location>
        <begin position="281"/>
        <end position="300"/>
    </location>
</feature>
<evidence type="ECO:0000256" key="5">
    <source>
        <dbReference type="ARBA" id="ARBA00023136"/>
    </source>
</evidence>
<reference evidence="7 8" key="1">
    <citation type="submission" date="2019-08" db="EMBL/GenBank/DDBJ databases">
        <authorList>
            <person name="Peeters C."/>
        </authorList>
    </citation>
    <scope>NUCLEOTIDE SEQUENCE [LARGE SCALE GENOMIC DNA]</scope>
    <source>
        <strain evidence="7 8">LMG 20602</strain>
    </source>
</reference>
<dbReference type="PANTHER" id="PTHR30482">
    <property type="entry name" value="HIGH-AFFINITY BRANCHED-CHAIN AMINO ACID TRANSPORT SYSTEM PERMEASE"/>
    <property type="match status" value="1"/>
</dbReference>
<gene>
    <name evidence="7" type="ORF">PCA20602_03434</name>
</gene>
<keyword evidence="8" id="KW-1185">Reference proteome</keyword>
<feature type="transmembrane region" description="Helical" evidence="6">
    <location>
        <begin position="209"/>
        <end position="230"/>
    </location>
</feature>
<feature type="transmembrane region" description="Helical" evidence="6">
    <location>
        <begin position="36"/>
        <end position="63"/>
    </location>
</feature>
<feature type="transmembrane region" description="Helical" evidence="6">
    <location>
        <begin position="242"/>
        <end position="269"/>
    </location>
</feature>
<dbReference type="Proteomes" id="UP000366065">
    <property type="component" value="Unassembled WGS sequence"/>
</dbReference>
<feature type="transmembrane region" description="Helical" evidence="6">
    <location>
        <begin position="83"/>
        <end position="101"/>
    </location>
</feature>
<evidence type="ECO:0000256" key="3">
    <source>
        <dbReference type="ARBA" id="ARBA00022692"/>
    </source>
</evidence>
<proteinExistence type="predicted"/>
<name>A0ABY6W572_9BURK</name>
<comment type="subcellular location">
    <subcellularLocation>
        <location evidence="1">Cell membrane</location>
        <topology evidence="1">Multi-pass membrane protein</topology>
    </subcellularLocation>
</comment>
<evidence type="ECO:0000256" key="2">
    <source>
        <dbReference type="ARBA" id="ARBA00022475"/>
    </source>
</evidence>
<evidence type="ECO:0000313" key="7">
    <source>
        <dbReference type="EMBL" id="VVE26776.1"/>
    </source>
</evidence>
<keyword evidence="4 6" id="KW-1133">Transmembrane helix</keyword>
<feature type="transmembrane region" description="Helical" evidence="6">
    <location>
        <begin position="6"/>
        <end position="24"/>
    </location>
</feature>